<evidence type="ECO:0000313" key="1">
    <source>
        <dbReference type="EMBL" id="THC88416.1"/>
    </source>
</evidence>
<accession>A0A4S3J125</accession>
<proteinExistence type="predicted"/>
<sequence>MCLAEVQATRAQPEDIPSTYSIHPATLSIG</sequence>
<dbReference type="VEuPathDB" id="FungiDB:EYZ11_012135"/>
<keyword evidence="2" id="KW-1185">Reference proteome</keyword>
<dbReference type="EMBL" id="SOSA01000851">
    <property type="protein sequence ID" value="THC88416.1"/>
    <property type="molecule type" value="Genomic_DNA"/>
</dbReference>
<name>A0A4S3J125_9EURO</name>
<comment type="caution">
    <text evidence="1">The sequence shown here is derived from an EMBL/GenBank/DDBJ whole genome shotgun (WGS) entry which is preliminary data.</text>
</comment>
<organism evidence="1 2">
    <name type="scientific">Aspergillus tanneri</name>
    <dbReference type="NCBI Taxonomy" id="1220188"/>
    <lineage>
        <taxon>Eukaryota</taxon>
        <taxon>Fungi</taxon>
        <taxon>Dikarya</taxon>
        <taxon>Ascomycota</taxon>
        <taxon>Pezizomycotina</taxon>
        <taxon>Eurotiomycetes</taxon>
        <taxon>Eurotiomycetidae</taxon>
        <taxon>Eurotiales</taxon>
        <taxon>Aspergillaceae</taxon>
        <taxon>Aspergillus</taxon>
        <taxon>Aspergillus subgen. Circumdati</taxon>
    </lineage>
</organism>
<protein>
    <submittedName>
        <fullName evidence="1">Uncharacterized protein</fullName>
    </submittedName>
</protein>
<reference evidence="1 2" key="1">
    <citation type="submission" date="2019-03" db="EMBL/GenBank/DDBJ databases">
        <title>The genome sequence of a newly discovered highly antifungal drug resistant Aspergillus species, Aspergillus tanneri NIH 1004.</title>
        <authorList>
            <person name="Mounaud S."/>
            <person name="Singh I."/>
            <person name="Joardar V."/>
            <person name="Pakala S."/>
            <person name="Pakala S."/>
            <person name="Venepally P."/>
            <person name="Hoover J."/>
            <person name="Nierman W."/>
            <person name="Chung J."/>
            <person name="Losada L."/>
        </authorList>
    </citation>
    <scope>NUCLEOTIDE SEQUENCE [LARGE SCALE GENOMIC DNA]</scope>
    <source>
        <strain evidence="1 2">NIH1004</strain>
    </source>
</reference>
<evidence type="ECO:0000313" key="2">
    <source>
        <dbReference type="Proteomes" id="UP000308092"/>
    </source>
</evidence>
<gene>
    <name evidence="1" type="ORF">EYZ11_012135</name>
</gene>
<dbReference type="AlphaFoldDB" id="A0A4S3J125"/>
<dbReference type="Proteomes" id="UP000308092">
    <property type="component" value="Unassembled WGS sequence"/>
</dbReference>